<proteinExistence type="predicted"/>
<organism evidence="1 2">
    <name type="scientific">Gottfriedia solisilvae</name>
    <dbReference type="NCBI Taxonomy" id="1516104"/>
    <lineage>
        <taxon>Bacteria</taxon>
        <taxon>Bacillati</taxon>
        <taxon>Bacillota</taxon>
        <taxon>Bacilli</taxon>
        <taxon>Bacillales</taxon>
        <taxon>Bacillaceae</taxon>
        <taxon>Gottfriedia</taxon>
    </lineage>
</organism>
<accession>A0A8J3APW7</accession>
<gene>
    <name evidence="1" type="ORF">GCM10007380_40560</name>
</gene>
<reference evidence="2" key="1">
    <citation type="journal article" date="2019" name="Int. J. Syst. Evol. Microbiol.">
        <title>The Global Catalogue of Microorganisms (GCM) 10K type strain sequencing project: providing services to taxonomists for standard genome sequencing and annotation.</title>
        <authorList>
            <consortium name="The Broad Institute Genomics Platform"/>
            <consortium name="The Broad Institute Genome Sequencing Center for Infectious Disease"/>
            <person name="Wu L."/>
            <person name="Ma J."/>
        </authorList>
    </citation>
    <scope>NUCLEOTIDE SEQUENCE [LARGE SCALE GENOMIC DNA]</scope>
    <source>
        <strain evidence="2">CGMCC 1.14993</strain>
    </source>
</reference>
<evidence type="ECO:0000313" key="2">
    <source>
        <dbReference type="Proteomes" id="UP000626244"/>
    </source>
</evidence>
<sequence>MIGSPLAGLLGAFTGLKIFTDLKQSRQYGRLFHEKLKNLTAYQLGVLTAEVETIIRGLFDVVSGARLNMAGLCLT</sequence>
<dbReference type="Proteomes" id="UP000626244">
    <property type="component" value="Unassembled WGS sequence"/>
</dbReference>
<protein>
    <submittedName>
        <fullName evidence="1">Uncharacterized protein</fullName>
    </submittedName>
</protein>
<name>A0A8J3APW7_9BACI</name>
<dbReference type="AlphaFoldDB" id="A0A8J3APW7"/>
<dbReference type="EMBL" id="BMHB01000004">
    <property type="protein sequence ID" value="GGI17963.1"/>
    <property type="molecule type" value="Genomic_DNA"/>
</dbReference>
<keyword evidence="2" id="KW-1185">Reference proteome</keyword>
<evidence type="ECO:0000313" key="1">
    <source>
        <dbReference type="EMBL" id="GGI17963.1"/>
    </source>
</evidence>
<comment type="caution">
    <text evidence="1">The sequence shown here is derived from an EMBL/GenBank/DDBJ whole genome shotgun (WGS) entry which is preliminary data.</text>
</comment>